<dbReference type="AlphaFoldDB" id="A0A561Q4C7"/>
<dbReference type="Proteomes" id="UP000320811">
    <property type="component" value="Unassembled WGS sequence"/>
</dbReference>
<gene>
    <name evidence="1" type="ORF">FHW36_1011150</name>
</gene>
<name>A0A561Q4C7_9BACT</name>
<organism evidence="1 2">
    <name type="scientific">Chitinophaga polysaccharea</name>
    <dbReference type="NCBI Taxonomy" id="1293035"/>
    <lineage>
        <taxon>Bacteria</taxon>
        <taxon>Pseudomonadati</taxon>
        <taxon>Bacteroidota</taxon>
        <taxon>Chitinophagia</taxon>
        <taxon>Chitinophagales</taxon>
        <taxon>Chitinophagaceae</taxon>
        <taxon>Chitinophaga</taxon>
    </lineage>
</organism>
<dbReference type="EMBL" id="VIWO01000001">
    <property type="protein sequence ID" value="TWF45223.1"/>
    <property type="molecule type" value="Genomic_DNA"/>
</dbReference>
<reference evidence="1 2" key="1">
    <citation type="submission" date="2019-06" db="EMBL/GenBank/DDBJ databases">
        <title>Sorghum-associated microbial communities from plants grown in Nebraska, USA.</title>
        <authorList>
            <person name="Schachtman D."/>
        </authorList>
    </citation>
    <scope>NUCLEOTIDE SEQUENCE [LARGE SCALE GENOMIC DNA]</scope>
    <source>
        <strain evidence="1 2">1209</strain>
    </source>
</reference>
<accession>A0A561Q4C7</accession>
<keyword evidence="2" id="KW-1185">Reference proteome</keyword>
<evidence type="ECO:0000313" key="1">
    <source>
        <dbReference type="EMBL" id="TWF45223.1"/>
    </source>
</evidence>
<evidence type="ECO:0000313" key="2">
    <source>
        <dbReference type="Proteomes" id="UP000320811"/>
    </source>
</evidence>
<comment type="caution">
    <text evidence="1">The sequence shown here is derived from an EMBL/GenBank/DDBJ whole genome shotgun (WGS) entry which is preliminary data.</text>
</comment>
<protein>
    <submittedName>
        <fullName evidence="1">Uncharacterized protein</fullName>
    </submittedName>
</protein>
<proteinExistence type="predicted"/>
<sequence>MDNDSLILFSYTCDGIGGRAFVEAALTENVVLN</sequence>